<proteinExistence type="predicted"/>
<dbReference type="Pfam" id="PF10816">
    <property type="entry name" value="DUF2760"/>
    <property type="match status" value="1"/>
</dbReference>
<evidence type="ECO:0000259" key="1">
    <source>
        <dbReference type="Pfam" id="PF10816"/>
    </source>
</evidence>
<accession>A0A4P8IZK2</accession>
<reference evidence="2 3" key="1">
    <citation type="submission" date="2019-05" db="EMBL/GenBank/DDBJ databases">
        <title>Burkholderia sp. DHOD12, isolated from subtropical forest soil.</title>
        <authorList>
            <person name="Gao Z.-H."/>
            <person name="Qiu L.-H."/>
        </authorList>
    </citation>
    <scope>NUCLEOTIDE SEQUENCE [LARGE SCALE GENOMIC DNA]</scope>
    <source>
        <strain evidence="2 3">DHOD12</strain>
    </source>
</reference>
<evidence type="ECO:0000313" key="2">
    <source>
        <dbReference type="EMBL" id="QCP53887.1"/>
    </source>
</evidence>
<feature type="domain" description="DUF2760" evidence="1">
    <location>
        <begin position="70"/>
        <end position="192"/>
    </location>
</feature>
<dbReference type="EMBL" id="CP040078">
    <property type="protein sequence ID" value="QCP53887.1"/>
    <property type="molecule type" value="Genomic_DNA"/>
</dbReference>
<dbReference type="Proteomes" id="UP000298656">
    <property type="component" value="Chromosome 2"/>
</dbReference>
<gene>
    <name evidence="2" type="ORF">FAZ95_33365</name>
</gene>
<sequence length="193" mass="20837">MSDSNESFFGRLSLAVGTFFSLLGDRELAARVRSVREAPSIAPAPAASAPQPKSQAQPQPVVRTLKEATPDAALQLLGLLQREARFIDFIEEDVVGYSDTDIGAAARLVHDGCRRVLREHFTIRPVRDEAEGSRVTVPDGFDATSIRLTGNVVGKPPFSGSISHRGWRVADVRLPKLAESHDASVIAPAEVEL</sequence>
<dbReference type="RefSeq" id="WP_137336656.1">
    <property type="nucleotide sequence ID" value="NZ_CP040078.1"/>
</dbReference>
<dbReference type="KEGG" id="tvl:FAZ95_33365"/>
<dbReference type="InterPro" id="IPR021212">
    <property type="entry name" value="DUF2760"/>
</dbReference>
<evidence type="ECO:0000313" key="3">
    <source>
        <dbReference type="Proteomes" id="UP000298656"/>
    </source>
</evidence>
<organism evidence="2 3">
    <name type="scientific">Trinickia violacea</name>
    <dbReference type="NCBI Taxonomy" id="2571746"/>
    <lineage>
        <taxon>Bacteria</taxon>
        <taxon>Pseudomonadati</taxon>
        <taxon>Pseudomonadota</taxon>
        <taxon>Betaproteobacteria</taxon>
        <taxon>Burkholderiales</taxon>
        <taxon>Burkholderiaceae</taxon>
        <taxon>Trinickia</taxon>
    </lineage>
</organism>
<keyword evidence="3" id="KW-1185">Reference proteome</keyword>
<name>A0A4P8IZK2_9BURK</name>
<dbReference type="OrthoDB" id="21395at2"/>
<protein>
    <submittedName>
        <fullName evidence="2">DUF2760 domain-containing protein</fullName>
    </submittedName>
</protein>
<dbReference type="AlphaFoldDB" id="A0A4P8IZK2"/>